<feature type="transmembrane region" description="Helical" evidence="1">
    <location>
        <begin position="200"/>
        <end position="217"/>
    </location>
</feature>
<accession>A0A238XG33</accession>
<reference evidence="2 3" key="1">
    <citation type="submission" date="2017-06" db="EMBL/GenBank/DDBJ databases">
        <authorList>
            <person name="Kim H.J."/>
            <person name="Triplett B.A."/>
        </authorList>
    </citation>
    <scope>NUCLEOTIDE SEQUENCE [LARGE SCALE GENOMIC DNA]</scope>
    <source>
        <strain evidence="2 3">DSM 44272</strain>
    </source>
</reference>
<sequence length="526" mass="53771">MAAAAASLPPAQASHQRSRPTPALRLAAAGVAALACLLVILGSTGILTGRLVGAADNGDGIRLYCGAGIVPDTASHRSNWVGGPVVEFTRGEGCPDPIPSSALIILKAAAYGHTSGWSLTSLVWVYALLAAAVTAVAVWAATPRRLAGALVVAPPLLPLVNSDYTRFFLSTFSEPAGLLGTYLLLAGVAVLGVTRPSDRVERILGLALTAGGGLLAATAKVGYLPLLLVAVAVCAVTTVRVGSSGRDRRWPDRAPGVVAAALTVVLAVAPLQAALSWQDRGYPSVNAHNIIFTMLIPEVGPGAATAVGLPPEAAARAGFGFYDSEGASLDPNSIPGWQTTIGDDPDGARAAAYRTLLHRPDALARAVGVAMQATRGADLDYILADPVPAGISVPVQVVNSASMGTDTAWLHRWLDRMPAPWWSSLLAALGILAGAAGLRARRWGMPALTRTAAVAAAAAVGIAVTAVLGDGYYEIAKHVWLAAYLLDVTLYALAGATVVVAASGVRRAVRRAPVHTEASPVTATVT</sequence>
<keyword evidence="1" id="KW-1133">Transmembrane helix</keyword>
<dbReference type="Proteomes" id="UP000198403">
    <property type="component" value="Unassembled WGS sequence"/>
</dbReference>
<feature type="transmembrane region" description="Helical" evidence="1">
    <location>
        <begin position="223"/>
        <end position="242"/>
    </location>
</feature>
<dbReference type="AlphaFoldDB" id="A0A238XG33"/>
<evidence type="ECO:0000313" key="2">
    <source>
        <dbReference type="EMBL" id="SNR57965.1"/>
    </source>
</evidence>
<feature type="transmembrane region" description="Helical" evidence="1">
    <location>
        <begin position="254"/>
        <end position="275"/>
    </location>
</feature>
<evidence type="ECO:0000256" key="1">
    <source>
        <dbReference type="SAM" id="Phobius"/>
    </source>
</evidence>
<feature type="transmembrane region" description="Helical" evidence="1">
    <location>
        <begin position="123"/>
        <end position="142"/>
    </location>
</feature>
<evidence type="ECO:0000313" key="3">
    <source>
        <dbReference type="Proteomes" id="UP000198403"/>
    </source>
</evidence>
<proteinExistence type="predicted"/>
<feature type="transmembrane region" description="Helical" evidence="1">
    <location>
        <begin position="23"/>
        <end position="41"/>
    </location>
</feature>
<protein>
    <submittedName>
        <fullName evidence="2">Uncharacterized protein</fullName>
    </submittedName>
</protein>
<feature type="transmembrane region" description="Helical" evidence="1">
    <location>
        <begin position="419"/>
        <end position="440"/>
    </location>
</feature>
<dbReference type="EMBL" id="FZNO01000013">
    <property type="protein sequence ID" value="SNR57965.1"/>
    <property type="molecule type" value="Genomic_DNA"/>
</dbReference>
<keyword evidence="3" id="KW-1185">Reference proteome</keyword>
<feature type="transmembrane region" description="Helical" evidence="1">
    <location>
        <begin position="452"/>
        <end position="473"/>
    </location>
</feature>
<keyword evidence="1" id="KW-0472">Membrane</keyword>
<feature type="transmembrane region" description="Helical" evidence="1">
    <location>
        <begin position="479"/>
        <end position="502"/>
    </location>
</feature>
<feature type="transmembrane region" description="Helical" evidence="1">
    <location>
        <begin position="176"/>
        <end position="193"/>
    </location>
</feature>
<dbReference type="RefSeq" id="WP_089337048.1">
    <property type="nucleotide sequence ID" value="NZ_FZNO01000013.1"/>
</dbReference>
<gene>
    <name evidence="2" type="ORF">SAMN06272737_113111</name>
</gene>
<name>A0A238XG33_9ACTN</name>
<keyword evidence="1" id="KW-0812">Transmembrane</keyword>
<dbReference type="OrthoDB" id="3601930at2"/>
<organism evidence="2 3">
    <name type="scientific">Blastococcus mobilis</name>
    <dbReference type="NCBI Taxonomy" id="1938746"/>
    <lineage>
        <taxon>Bacteria</taxon>
        <taxon>Bacillati</taxon>
        <taxon>Actinomycetota</taxon>
        <taxon>Actinomycetes</taxon>
        <taxon>Geodermatophilales</taxon>
        <taxon>Geodermatophilaceae</taxon>
        <taxon>Blastococcus</taxon>
    </lineage>
</organism>